<keyword evidence="4" id="KW-0808">Transferase</keyword>
<evidence type="ECO:0000256" key="2">
    <source>
        <dbReference type="ARBA" id="ARBA00022475"/>
    </source>
</evidence>
<evidence type="ECO:0000259" key="9">
    <source>
        <dbReference type="Pfam" id="PF13231"/>
    </source>
</evidence>
<dbReference type="GO" id="GO:0009103">
    <property type="term" value="P:lipopolysaccharide biosynthetic process"/>
    <property type="evidence" value="ECO:0007669"/>
    <property type="project" value="UniProtKB-ARBA"/>
</dbReference>
<feature type="transmembrane region" description="Helical" evidence="8">
    <location>
        <begin position="166"/>
        <end position="197"/>
    </location>
</feature>
<feature type="non-terminal residue" evidence="10">
    <location>
        <position position="325"/>
    </location>
</feature>
<evidence type="ECO:0000256" key="7">
    <source>
        <dbReference type="ARBA" id="ARBA00023136"/>
    </source>
</evidence>
<organism evidence="10 11">
    <name type="scientific">Candidatus Collierbacteria bacterium CG17_big_fil_post_rev_8_21_14_2_50_45_7</name>
    <dbReference type="NCBI Taxonomy" id="1974536"/>
    <lineage>
        <taxon>Bacteria</taxon>
        <taxon>Candidatus Collieribacteriota</taxon>
    </lineage>
</organism>
<feature type="transmembrane region" description="Helical" evidence="8">
    <location>
        <begin position="117"/>
        <end position="135"/>
    </location>
</feature>
<dbReference type="Proteomes" id="UP000230556">
    <property type="component" value="Unassembled WGS sequence"/>
</dbReference>
<feature type="transmembrane region" description="Helical" evidence="8">
    <location>
        <begin position="203"/>
        <end position="226"/>
    </location>
</feature>
<dbReference type="AlphaFoldDB" id="A0A2M7FQC1"/>
<evidence type="ECO:0000256" key="5">
    <source>
        <dbReference type="ARBA" id="ARBA00022692"/>
    </source>
</evidence>
<feature type="transmembrane region" description="Helical" evidence="8">
    <location>
        <begin position="141"/>
        <end position="159"/>
    </location>
</feature>
<feature type="transmembrane region" description="Helical" evidence="8">
    <location>
        <begin position="303"/>
        <end position="321"/>
    </location>
</feature>
<dbReference type="EMBL" id="PFFO01000082">
    <property type="protein sequence ID" value="PIW07923.1"/>
    <property type="molecule type" value="Genomic_DNA"/>
</dbReference>
<dbReference type="Pfam" id="PF13231">
    <property type="entry name" value="PMT_2"/>
    <property type="match status" value="1"/>
</dbReference>
<comment type="caution">
    <text evidence="10">The sequence shown here is derived from an EMBL/GenBank/DDBJ whole genome shotgun (WGS) entry which is preliminary data.</text>
</comment>
<evidence type="ECO:0000313" key="11">
    <source>
        <dbReference type="Proteomes" id="UP000230556"/>
    </source>
</evidence>
<evidence type="ECO:0000313" key="10">
    <source>
        <dbReference type="EMBL" id="PIW07923.1"/>
    </source>
</evidence>
<reference evidence="11" key="1">
    <citation type="submission" date="2017-09" db="EMBL/GenBank/DDBJ databases">
        <title>Depth-based differentiation of microbial function through sediment-hosted aquifers and enrichment of novel symbionts in the deep terrestrial subsurface.</title>
        <authorList>
            <person name="Probst A.J."/>
            <person name="Ladd B."/>
            <person name="Jarett J.K."/>
            <person name="Geller-Mcgrath D.E."/>
            <person name="Sieber C.M.K."/>
            <person name="Emerson J.B."/>
            <person name="Anantharaman K."/>
            <person name="Thomas B.C."/>
            <person name="Malmstrom R."/>
            <person name="Stieglmeier M."/>
            <person name="Klingl A."/>
            <person name="Woyke T."/>
            <person name="Ryan C.M."/>
            <person name="Banfield J.F."/>
        </authorList>
    </citation>
    <scope>NUCLEOTIDE SEQUENCE [LARGE SCALE GENOMIC DNA]</scope>
</reference>
<protein>
    <recommendedName>
        <fullName evidence="9">Glycosyltransferase RgtA/B/C/D-like domain-containing protein</fullName>
    </recommendedName>
</protein>
<evidence type="ECO:0000256" key="4">
    <source>
        <dbReference type="ARBA" id="ARBA00022679"/>
    </source>
</evidence>
<name>A0A2M7FQC1_9BACT</name>
<keyword evidence="6 8" id="KW-1133">Transmembrane helix</keyword>
<evidence type="ECO:0000256" key="1">
    <source>
        <dbReference type="ARBA" id="ARBA00004651"/>
    </source>
</evidence>
<dbReference type="GO" id="GO:0016763">
    <property type="term" value="F:pentosyltransferase activity"/>
    <property type="evidence" value="ECO:0007669"/>
    <property type="project" value="TreeGrafter"/>
</dbReference>
<evidence type="ECO:0000256" key="3">
    <source>
        <dbReference type="ARBA" id="ARBA00022676"/>
    </source>
</evidence>
<feature type="domain" description="Glycosyltransferase RgtA/B/C/D-like" evidence="9">
    <location>
        <begin position="68"/>
        <end position="219"/>
    </location>
</feature>
<keyword evidence="7 8" id="KW-0472">Membrane</keyword>
<evidence type="ECO:0000256" key="8">
    <source>
        <dbReference type="SAM" id="Phobius"/>
    </source>
</evidence>
<dbReference type="GO" id="GO:0010041">
    <property type="term" value="P:response to iron(III) ion"/>
    <property type="evidence" value="ECO:0007669"/>
    <property type="project" value="TreeGrafter"/>
</dbReference>
<evidence type="ECO:0000256" key="6">
    <source>
        <dbReference type="ARBA" id="ARBA00022989"/>
    </source>
</evidence>
<sequence>MDTLKRHILVVILALATTLRLFNLSTNPPGLNWDEVSMGYSAYSLLQTGADEWGVKYPLLFRSYGEWKSPVYIYLLVPFIKIFGLNAWGVRLPAALFGVLAVYLTYLIGRRLYGDKVGLWAAFLLAVSPWHLMLSRPGYEAGVALMLLLLGVYLLILAVDQRNLKYWILSAIAFGLGPHTYNSAKIVVPIIVVYLVFMLRKKIVLKNLIVFGSILVIFATPLLLNLSSGRAQGRYKQVGITTDAEVTTNFYEYRKTFPAPAIINRIIFSKYSYFVVKGLENWVSYFSPTFLVMQGGPRPQHSIPYRGVLYISEIILVFYGLTTLH</sequence>
<gene>
    <name evidence="10" type="ORF">COW38_01835</name>
</gene>
<dbReference type="PANTHER" id="PTHR33908">
    <property type="entry name" value="MANNOSYLTRANSFERASE YKCB-RELATED"/>
    <property type="match status" value="1"/>
</dbReference>
<keyword evidence="5 8" id="KW-0812">Transmembrane</keyword>
<comment type="subcellular location">
    <subcellularLocation>
        <location evidence="1">Cell membrane</location>
        <topology evidence="1">Multi-pass membrane protein</topology>
    </subcellularLocation>
</comment>
<keyword evidence="2" id="KW-1003">Cell membrane</keyword>
<dbReference type="GO" id="GO:0005886">
    <property type="term" value="C:plasma membrane"/>
    <property type="evidence" value="ECO:0007669"/>
    <property type="project" value="UniProtKB-SubCell"/>
</dbReference>
<dbReference type="PANTHER" id="PTHR33908:SF3">
    <property type="entry name" value="UNDECAPRENYL PHOSPHATE-ALPHA-4-AMINO-4-DEOXY-L-ARABINOSE ARABINOSYL TRANSFERASE"/>
    <property type="match status" value="1"/>
</dbReference>
<proteinExistence type="predicted"/>
<feature type="transmembrane region" description="Helical" evidence="8">
    <location>
        <begin position="72"/>
        <end position="105"/>
    </location>
</feature>
<dbReference type="InterPro" id="IPR038731">
    <property type="entry name" value="RgtA/B/C-like"/>
</dbReference>
<dbReference type="InterPro" id="IPR050297">
    <property type="entry name" value="LipidA_mod_glycosyltrf_83"/>
</dbReference>
<keyword evidence="3" id="KW-0328">Glycosyltransferase</keyword>
<accession>A0A2M7FQC1</accession>